<reference evidence="3 4" key="1">
    <citation type="journal article" date="2019" name="Sci. Rep.">
        <title>Nanopore sequencing improves the draft genome of the human pathogenic amoeba Naegleria fowleri.</title>
        <authorList>
            <person name="Liechti N."/>
            <person name="Schurch N."/>
            <person name="Bruggmann R."/>
            <person name="Wittwer M."/>
        </authorList>
    </citation>
    <scope>NUCLEOTIDE SEQUENCE [LARGE SCALE GENOMIC DNA]</scope>
    <source>
        <strain evidence="3 4">ATCC 30894</strain>
    </source>
</reference>
<name>A0A6A5BPJ0_NAEFO</name>
<evidence type="ECO:0000313" key="3">
    <source>
        <dbReference type="EMBL" id="KAF0976161.1"/>
    </source>
</evidence>
<dbReference type="VEuPathDB" id="AmoebaDB:NF0124960"/>
<dbReference type="Proteomes" id="UP000444721">
    <property type="component" value="Unassembled WGS sequence"/>
</dbReference>
<dbReference type="VEuPathDB" id="AmoebaDB:NfTy_085650"/>
<dbReference type="GeneID" id="68112054"/>
<protein>
    <submittedName>
        <fullName evidence="3">Uncharacterized protein</fullName>
    </submittedName>
</protein>
<evidence type="ECO:0000313" key="4">
    <source>
        <dbReference type="Proteomes" id="UP000444721"/>
    </source>
</evidence>
<gene>
    <name evidence="3" type="ORF">FDP41_004836</name>
</gene>
<dbReference type="OrthoDB" id="204305at2759"/>
<feature type="transmembrane region" description="Helical" evidence="2">
    <location>
        <begin position="16"/>
        <end position="37"/>
    </location>
</feature>
<sequence length="329" mass="38088">MNGGSRNNVPLVSGKGLMLFIFIFIFVVIAVSFLYYIRSLSSFENDRTPYEHSSLIKSQLEEENKSLEKEVSRLKRELEKCSHVIPPTKKEKRVVSFGLYGKDPKYTIGALRNAELVKYILPGWVCRYYHDKTVPKEVLEQLTEMGAELVDVSDSGITGDIAGMFWRFLVADDPTVDRYIIRDVDSRLNPREAAAIEEWIESNYAVHSMRDHPNHNYKFNGGMWGAVKGAITDMKGKILQWKNRKNYVADMDFLGSIIWPIVEGKVLSHDSYHCHRWPNSRPFPTKRIMKEHVGQVFDQLETPRKTDIFPFLEAHNPPQCRKKEEWIFG</sequence>
<accession>A0A6A5BPJ0</accession>
<organism evidence="3 4">
    <name type="scientific">Naegleria fowleri</name>
    <name type="common">Brain eating amoeba</name>
    <dbReference type="NCBI Taxonomy" id="5763"/>
    <lineage>
        <taxon>Eukaryota</taxon>
        <taxon>Discoba</taxon>
        <taxon>Heterolobosea</taxon>
        <taxon>Tetramitia</taxon>
        <taxon>Eutetramitia</taxon>
        <taxon>Vahlkampfiidae</taxon>
        <taxon>Naegleria</taxon>
    </lineage>
</organism>
<keyword evidence="4" id="KW-1185">Reference proteome</keyword>
<dbReference type="EMBL" id="VFQX01000041">
    <property type="protein sequence ID" value="KAF0976161.1"/>
    <property type="molecule type" value="Genomic_DNA"/>
</dbReference>
<evidence type="ECO:0000256" key="2">
    <source>
        <dbReference type="SAM" id="Phobius"/>
    </source>
</evidence>
<evidence type="ECO:0000256" key="1">
    <source>
        <dbReference type="SAM" id="Coils"/>
    </source>
</evidence>
<feature type="coiled-coil region" evidence="1">
    <location>
        <begin position="50"/>
        <end position="84"/>
    </location>
</feature>
<proteinExistence type="predicted"/>
<keyword evidence="2" id="KW-0812">Transmembrane</keyword>
<dbReference type="AlphaFoldDB" id="A0A6A5BPJ0"/>
<dbReference type="VEuPathDB" id="AmoebaDB:FDP41_004836"/>
<dbReference type="OMA" id="SCETWAR"/>
<comment type="caution">
    <text evidence="3">The sequence shown here is derived from an EMBL/GenBank/DDBJ whole genome shotgun (WGS) entry which is preliminary data.</text>
</comment>
<keyword evidence="2" id="KW-1133">Transmembrane helix</keyword>
<keyword evidence="1" id="KW-0175">Coiled coil</keyword>
<dbReference type="RefSeq" id="XP_044560874.1">
    <property type="nucleotide sequence ID" value="XM_044708294.1"/>
</dbReference>
<keyword evidence="2" id="KW-0472">Membrane</keyword>